<dbReference type="Proteomes" id="UP000663851">
    <property type="component" value="Unassembled WGS sequence"/>
</dbReference>
<name>A0A820H138_9BILA</name>
<dbReference type="Pfam" id="PF25969">
    <property type="entry name" value="NUDT9_N"/>
    <property type="match status" value="1"/>
</dbReference>
<dbReference type="EMBL" id="CAJNYD010002259">
    <property type="protein sequence ID" value="CAF3407395.1"/>
    <property type="molecule type" value="Genomic_DNA"/>
</dbReference>
<evidence type="ECO:0000313" key="4">
    <source>
        <dbReference type="EMBL" id="CAF4286189.1"/>
    </source>
</evidence>
<protein>
    <submittedName>
        <fullName evidence="4">Uncharacterized protein</fullName>
    </submittedName>
</protein>
<reference evidence="4" key="1">
    <citation type="submission" date="2021-02" db="EMBL/GenBank/DDBJ databases">
        <authorList>
            <person name="Nowell W R."/>
        </authorList>
    </citation>
    <scope>NUCLEOTIDE SEQUENCE</scope>
</reference>
<sequence>MTSSSKDYGNTNRDDCQIHVDKEGESCVIKIESVGQEKILKELLNRFNSLKSEVDQFLVGQEKQQQPKEMINALQDIAVKLKPLEDQLQKVNKYVGDDHLRLNKLHNDLNKKFDEIKQDVNIFKEQQKNIVPTKDIIDKILQKIDNIDKILKISHNDEQKNILSELEYLKQQIPTKTDLKSTSDAVQALQICFDKEKTKPDILARKLDVIDQKLKETHPEHMTLMKDIQSKIDPIHKTIPQTNDTLSKINDRVKAIHVDAMKLHPDIIKKLNDIDHHVTEQHYSIIEPMKQFLNEKLNPFIEQQTKNDGEQKLGYLKEKESEIIFVLSGSPNISERDNDSHSPNRVPLCINGMIPVLNKLSDVNVLQALASDIEKKLSDIQTKLSSSDELQRKQNDFIGNISKQHMPLMDQMKSLVPILDKLKQQHEKDSENLNRELDKSFQPITQKLNDLFKQQDLLQNLDSKLSHLSKNIEKENDLKKRTDTQPDITKEISLRTQPLQQALDNLSKQQQPLLETIYELPKKLNDIHQSQIHSNTIKDVYAKLDPLTQSIKAIKDGLDQQTQNKDRDNQTLMNIEKKLNQTLNDSPKRSDVSQDIEKALHPFSQIIKTLKDNIELSQAQQQTEKKKLDRLEQSLSKSLDSRPQTSDIINPMMDQLNEIIKNLKQKQQTDPMIKNLSDDIQFIKTFLEKQTISDNISSKITEIVQNIKTPLEIALKDIYSKTESTQQISKDLTDIKTKNDDIMQKIDKFIVPLSNVNSQVQNITEKIEQIQPKQNNDLSKKTSSDLINTLRKLDDQIIQQQQANKLLNDMHNQLTHINNNLPILGSLKVVLDKFKEHDENNNNDSSNAIKNIHDQLKTLDQTIKGLPYQILSASKRSSSDDERTNADNLRRVPLSQPIAANPNNSITSLDVQAANLFTSLLTLQTTIQCSDKFLCQHVPQYFKRIEQSSLVQSDRDLQELVKCVKDRCLNNDIDTMNSNVQINDSNKTFTNHTSPLNIDINNNLVEQYSHQKTSDNNINRTNENRMPVQLEYLTKSRYILFISEQSIRGNWPNLSPQATSIIETIINQPFEFDHGTNIDHLIQQNNLEQYASLARNAIKKSDKDYDKLCYMMDSIVFDKMSMIGCREALIRPWNPSLLNQASSIGLYPYPSGNNSQVQRFHVNKDISLWMVETDDKKPYNPTEFMPNIARLNDKYDKIQQPQFNEIRQKRREDETRWNERYAFTKDNRRILFVNDLRSYFMDYDTKRKYQVHDDVPINPVCRTGIAGRGDLPFWGPNHCVVVILLRNINDPEVVLMKHHGDAHVLPKGFYGHEARYDNQIKIIQDPVSGQILPPNLFEYWWLQTVKLNEMNHSIKHLKRILNDKELKEEFAEVFSQKGCNKSVFDNGYVDHPLNTDHAWVESSVWKIQFKDWRIPEMKSAKYAIADDLKNSNNNTFPFVWIKLIDALLIVPDFDRGILVDVLATGMPL</sequence>
<feature type="compositionally biased region" description="Polar residues" evidence="2">
    <location>
        <begin position="633"/>
        <end position="647"/>
    </location>
</feature>
<keyword evidence="1" id="KW-0175">Coiled coil</keyword>
<feature type="coiled-coil region" evidence="1">
    <location>
        <begin position="419"/>
        <end position="478"/>
    </location>
</feature>
<evidence type="ECO:0000256" key="1">
    <source>
        <dbReference type="SAM" id="Coils"/>
    </source>
</evidence>
<evidence type="ECO:0000313" key="3">
    <source>
        <dbReference type="EMBL" id="CAF3407395.1"/>
    </source>
</evidence>
<dbReference type="EMBL" id="CAJOBO010000766">
    <property type="protein sequence ID" value="CAF4286189.1"/>
    <property type="molecule type" value="Genomic_DNA"/>
</dbReference>
<gene>
    <name evidence="4" type="ORF">HFQ381_LOCUS12609</name>
    <name evidence="3" type="ORF">LUA448_LOCUS18173</name>
</gene>
<feature type="region of interest" description="Disordered" evidence="2">
    <location>
        <begin position="625"/>
        <end position="647"/>
    </location>
</feature>
<comment type="caution">
    <text evidence="4">The sequence shown here is derived from an EMBL/GenBank/DDBJ whole genome shotgun (WGS) entry which is preliminary data.</text>
</comment>
<organism evidence="4 5">
    <name type="scientific">Rotaria socialis</name>
    <dbReference type="NCBI Taxonomy" id="392032"/>
    <lineage>
        <taxon>Eukaryota</taxon>
        <taxon>Metazoa</taxon>
        <taxon>Spiralia</taxon>
        <taxon>Gnathifera</taxon>
        <taxon>Rotifera</taxon>
        <taxon>Eurotatoria</taxon>
        <taxon>Bdelloidea</taxon>
        <taxon>Philodinida</taxon>
        <taxon>Philodinidae</taxon>
        <taxon>Rotaria</taxon>
    </lineage>
</organism>
<dbReference type="Proteomes" id="UP000663833">
    <property type="component" value="Unassembled WGS sequence"/>
</dbReference>
<evidence type="ECO:0000313" key="5">
    <source>
        <dbReference type="Proteomes" id="UP000663851"/>
    </source>
</evidence>
<evidence type="ECO:0000256" key="2">
    <source>
        <dbReference type="SAM" id="MobiDB-lite"/>
    </source>
</evidence>
<proteinExistence type="predicted"/>
<accession>A0A820H138</accession>